<proteinExistence type="predicted"/>
<evidence type="ECO:0000313" key="2">
    <source>
        <dbReference type="Proteomes" id="UP000704762"/>
    </source>
</evidence>
<dbReference type="Proteomes" id="UP000704762">
    <property type="component" value="Unassembled WGS sequence"/>
</dbReference>
<evidence type="ECO:0000313" key="1">
    <source>
        <dbReference type="EMBL" id="MBM7798259.1"/>
    </source>
</evidence>
<dbReference type="EMBL" id="JAFBCF010000001">
    <property type="protein sequence ID" value="MBM7798259.1"/>
    <property type="molecule type" value="Genomic_DNA"/>
</dbReference>
<keyword evidence="2" id="KW-1185">Reference proteome</keyword>
<reference evidence="1 2" key="1">
    <citation type="submission" date="2021-01" db="EMBL/GenBank/DDBJ databases">
        <title>Sequencing the genomes of 1000 actinobacteria strains.</title>
        <authorList>
            <person name="Klenk H.-P."/>
        </authorList>
    </citation>
    <scope>NUCLEOTIDE SEQUENCE [LARGE SCALE GENOMIC DNA]</scope>
    <source>
        <strain evidence="1 2">DSM 18662</strain>
    </source>
</reference>
<name>A0ABS2RJY0_9ACTN</name>
<gene>
    <name evidence="1" type="ORF">JOE57_001180</name>
</gene>
<accession>A0ABS2RJY0</accession>
<organism evidence="1 2">
    <name type="scientific">Microlunatus panaciterrae</name>
    <dbReference type="NCBI Taxonomy" id="400768"/>
    <lineage>
        <taxon>Bacteria</taxon>
        <taxon>Bacillati</taxon>
        <taxon>Actinomycetota</taxon>
        <taxon>Actinomycetes</taxon>
        <taxon>Propionibacteriales</taxon>
        <taxon>Propionibacteriaceae</taxon>
        <taxon>Microlunatus</taxon>
    </lineage>
</organism>
<dbReference type="RefSeq" id="WP_204916828.1">
    <property type="nucleotide sequence ID" value="NZ_BAAAQP010000011.1"/>
</dbReference>
<comment type="caution">
    <text evidence="1">The sequence shown here is derived from an EMBL/GenBank/DDBJ whole genome shotgun (WGS) entry which is preliminary data.</text>
</comment>
<protein>
    <submittedName>
        <fullName evidence="1">Uncharacterized protein</fullName>
    </submittedName>
</protein>
<sequence length="65" mass="6788">MDMKWIRHADGSLLAQGEFASVAVTPSDGGYLVTSGGADQGAAHATLESAQVAALHWLAVLDHRQ</sequence>